<name>A0A7S2IZF8_9EUKA</name>
<protein>
    <submittedName>
        <fullName evidence="1">Uncharacterized protein</fullName>
    </submittedName>
</protein>
<gene>
    <name evidence="1" type="ORF">CBRE1094_LOCUS38936</name>
</gene>
<dbReference type="AlphaFoldDB" id="A0A7S2IZF8"/>
<proteinExistence type="predicted"/>
<organism evidence="1">
    <name type="scientific">Haptolina brevifila</name>
    <dbReference type="NCBI Taxonomy" id="156173"/>
    <lineage>
        <taxon>Eukaryota</taxon>
        <taxon>Haptista</taxon>
        <taxon>Haptophyta</taxon>
        <taxon>Prymnesiophyceae</taxon>
        <taxon>Prymnesiales</taxon>
        <taxon>Prymnesiaceae</taxon>
        <taxon>Haptolina</taxon>
    </lineage>
</organism>
<dbReference type="EMBL" id="HBGU01071326">
    <property type="protein sequence ID" value="CAD9533581.1"/>
    <property type="molecule type" value="Transcribed_RNA"/>
</dbReference>
<accession>A0A7S2IZF8</accession>
<evidence type="ECO:0000313" key="1">
    <source>
        <dbReference type="EMBL" id="CAD9533581.1"/>
    </source>
</evidence>
<reference evidence="1" key="1">
    <citation type="submission" date="2021-01" db="EMBL/GenBank/DDBJ databases">
        <authorList>
            <person name="Corre E."/>
            <person name="Pelletier E."/>
            <person name="Niang G."/>
            <person name="Scheremetjew M."/>
            <person name="Finn R."/>
            <person name="Kale V."/>
            <person name="Holt S."/>
            <person name="Cochrane G."/>
            <person name="Meng A."/>
            <person name="Brown T."/>
            <person name="Cohen L."/>
        </authorList>
    </citation>
    <scope>NUCLEOTIDE SEQUENCE</scope>
    <source>
        <strain evidence="1">UTEX LB 985</strain>
    </source>
</reference>
<sequence length="107" mass="11238">MQLAAVKVLIRAPTVTLQENPESKNLAEGRQAEQLEAAKCGHTGAAREERQGIGSGHARINAQATSASVRAPLTMVRAKGTHVSDFSTRPHSGAGCMQELGFACNAK</sequence>